<keyword evidence="2" id="KW-0540">Nuclease</keyword>
<evidence type="ECO:0000313" key="6">
    <source>
        <dbReference type="Proteomes" id="UP000813068"/>
    </source>
</evidence>
<reference evidence="5 6" key="1">
    <citation type="submission" date="2021-06" db="EMBL/GenBank/DDBJ databases">
        <title>Differences between aerobic and microaerobic xylene degrading microbial communities.</title>
        <authorList>
            <person name="Banerjee S."/>
            <person name="Tancsics A."/>
        </authorList>
    </citation>
    <scope>NUCLEOTIDE SEQUENCE [LARGE SCALE GENOMIC DNA]</scope>
    <source>
        <strain evidence="5 6">MAP12</strain>
    </source>
</reference>
<accession>A0ABS6MUV1</accession>
<evidence type="ECO:0000256" key="3">
    <source>
        <dbReference type="ARBA" id="ARBA00022801"/>
    </source>
</evidence>
<keyword evidence="6" id="KW-1185">Reference proteome</keyword>
<dbReference type="Pfam" id="PF08774">
    <property type="entry name" value="VRR_NUC"/>
    <property type="match status" value="1"/>
</dbReference>
<dbReference type="InterPro" id="IPR014883">
    <property type="entry name" value="VRR_NUC"/>
</dbReference>
<feature type="domain" description="VRR-NUC" evidence="4">
    <location>
        <begin position="1"/>
        <end position="120"/>
    </location>
</feature>
<evidence type="ECO:0000256" key="1">
    <source>
        <dbReference type="ARBA" id="ARBA00001946"/>
    </source>
</evidence>
<gene>
    <name evidence="5" type="ORF">KRX52_04375</name>
</gene>
<proteinExistence type="predicted"/>
<comment type="caution">
    <text evidence="5">The sequence shown here is derived from an EMBL/GenBank/DDBJ whole genome shotgun (WGS) entry which is preliminary data.</text>
</comment>
<evidence type="ECO:0000256" key="2">
    <source>
        <dbReference type="ARBA" id="ARBA00022722"/>
    </source>
</evidence>
<dbReference type="RefSeq" id="WP_217679943.1">
    <property type="nucleotide sequence ID" value="NZ_JAHRGL010000011.1"/>
</dbReference>
<evidence type="ECO:0000313" key="5">
    <source>
        <dbReference type="EMBL" id="MBV2132032.1"/>
    </source>
</evidence>
<sequence length="140" mass="15517">MKQFAVGATRRRAPVDYEGNEQAALFNWLRLRHPLAWRLAYHVPNGGHRHKAVAAKLKAQGVKAGVPDITIALARGGHHGLYIEFKATPPHDAEVAASQKEWIEELVEQGYKAVVCRGMKDAMAVIDDYLARPVTEVVRA</sequence>
<organism evidence="5 6">
    <name type="scientific">Geopseudomonas aromaticivorans</name>
    <dbReference type="NCBI Taxonomy" id="2849492"/>
    <lineage>
        <taxon>Bacteria</taxon>
        <taxon>Pseudomonadati</taxon>
        <taxon>Pseudomonadota</taxon>
        <taxon>Gammaproteobacteria</taxon>
        <taxon>Pseudomonadales</taxon>
        <taxon>Pseudomonadaceae</taxon>
        <taxon>Geopseudomonas</taxon>
    </lineage>
</organism>
<keyword evidence="3" id="KW-0378">Hydrolase</keyword>
<name>A0ABS6MUV1_9GAMM</name>
<evidence type="ECO:0000259" key="4">
    <source>
        <dbReference type="SMART" id="SM00990"/>
    </source>
</evidence>
<dbReference type="SMART" id="SM00990">
    <property type="entry name" value="VRR_NUC"/>
    <property type="match status" value="1"/>
</dbReference>
<dbReference type="Proteomes" id="UP000813068">
    <property type="component" value="Unassembled WGS sequence"/>
</dbReference>
<dbReference type="EMBL" id="JAHRGL010000011">
    <property type="protein sequence ID" value="MBV2132032.1"/>
    <property type="molecule type" value="Genomic_DNA"/>
</dbReference>
<protein>
    <submittedName>
        <fullName evidence="5">VRR-NUC domain-containing protein</fullName>
    </submittedName>
</protein>
<comment type="cofactor">
    <cofactor evidence="1">
        <name>Mg(2+)</name>
        <dbReference type="ChEBI" id="CHEBI:18420"/>
    </cofactor>
</comment>